<feature type="domain" description="SPOR" evidence="8">
    <location>
        <begin position="229"/>
        <end position="305"/>
    </location>
</feature>
<keyword evidence="4" id="KW-1003">Cell membrane</keyword>
<comment type="caution">
    <text evidence="9">The sequence shown here is derived from an EMBL/GenBank/DDBJ whole genome shotgun (WGS) entry which is preliminary data.</text>
</comment>
<dbReference type="InterPro" id="IPR036680">
    <property type="entry name" value="SPOR-like_sf"/>
</dbReference>
<evidence type="ECO:0000256" key="5">
    <source>
        <dbReference type="RuleBase" id="RU003495"/>
    </source>
</evidence>
<feature type="region of interest" description="Disordered" evidence="6">
    <location>
        <begin position="37"/>
        <end position="67"/>
    </location>
</feature>
<dbReference type="CDD" id="cd22268">
    <property type="entry name" value="DPBB_RlpA-like"/>
    <property type="match status" value="1"/>
</dbReference>
<keyword evidence="4" id="KW-0449">Lipoprotein</keyword>
<evidence type="ECO:0000256" key="3">
    <source>
        <dbReference type="ARBA" id="ARBA00023316"/>
    </source>
</evidence>
<dbReference type="HAMAP" id="MF_02071">
    <property type="entry name" value="RlpA"/>
    <property type="match status" value="1"/>
</dbReference>
<dbReference type="PROSITE" id="PS51257">
    <property type="entry name" value="PROKAR_LIPOPROTEIN"/>
    <property type="match status" value="1"/>
</dbReference>
<dbReference type="Pfam" id="PF03330">
    <property type="entry name" value="DPBB_1"/>
    <property type="match status" value="1"/>
</dbReference>
<protein>
    <recommendedName>
        <fullName evidence="4">Endolytic peptidoglycan transglycosylase RlpA</fullName>
        <ecNumber evidence="4">4.2.2.-</ecNumber>
    </recommendedName>
</protein>
<dbReference type="PANTHER" id="PTHR34183">
    <property type="entry name" value="ENDOLYTIC PEPTIDOGLYCAN TRANSGLYCOSYLASE RLPA"/>
    <property type="match status" value="1"/>
</dbReference>
<dbReference type="EMBL" id="JAHZSS010000006">
    <property type="protein sequence ID" value="MBW8190721.1"/>
    <property type="molecule type" value="Genomic_DNA"/>
</dbReference>
<comment type="subcellular location">
    <subcellularLocation>
        <location evidence="4">Cell membrane</location>
        <topology evidence="4">Lipid-anchor</topology>
    </subcellularLocation>
</comment>
<gene>
    <name evidence="4" type="primary">rlpA</name>
    <name evidence="9" type="ORF">K0504_06720</name>
</gene>
<keyword evidence="3 4" id="KW-0961">Cell wall biogenesis/degradation</keyword>
<evidence type="ECO:0000256" key="7">
    <source>
        <dbReference type="SAM" id="SignalP"/>
    </source>
</evidence>
<dbReference type="InterPro" id="IPR007730">
    <property type="entry name" value="SPOR-like_dom"/>
</dbReference>
<feature type="chain" id="PRO_5045876840" description="Endolytic peptidoglycan transglycosylase RlpA" evidence="7">
    <location>
        <begin position="27"/>
        <end position="305"/>
    </location>
</feature>
<dbReference type="NCBIfam" id="TIGR00413">
    <property type="entry name" value="rlpA"/>
    <property type="match status" value="1"/>
</dbReference>
<evidence type="ECO:0000313" key="10">
    <source>
        <dbReference type="Proteomes" id="UP001166251"/>
    </source>
</evidence>
<dbReference type="PROSITE" id="PS51724">
    <property type="entry name" value="SPOR"/>
    <property type="match status" value="1"/>
</dbReference>
<evidence type="ECO:0000256" key="1">
    <source>
        <dbReference type="ARBA" id="ARBA00022729"/>
    </source>
</evidence>
<dbReference type="SUPFAM" id="SSF50685">
    <property type="entry name" value="Barwin-like endoglucanases"/>
    <property type="match status" value="1"/>
</dbReference>
<keyword evidence="2 4" id="KW-0456">Lyase</keyword>
<keyword evidence="10" id="KW-1185">Reference proteome</keyword>
<dbReference type="EC" id="4.2.2.-" evidence="4"/>
<evidence type="ECO:0000259" key="8">
    <source>
        <dbReference type="PROSITE" id="PS51724"/>
    </source>
</evidence>
<feature type="signal peptide" evidence="7">
    <location>
        <begin position="1"/>
        <end position="26"/>
    </location>
</feature>
<keyword evidence="4" id="KW-0564">Palmitate</keyword>
<evidence type="ECO:0000256" key="2">
    <source>
        <dbReference type="ARBA" id="ARBA00023239"/>
    </source>
</evidence>
<dbReference type="PANTHER" id="PTHR34183:SF1">
    <property type="entry name" value="ENDOLYTIC PEPTIDOGLYCAN TRANSGLYCOSYLASE RLPA"/>
    <property type="match status" value="1"/>
</dbReference>
<dbReference type="InterPro" id="IPR012997">
    <property type="entry name" value="RplA"/>
</dbReference>
<dbReference type="RefSeq" id="WP_220103410.1">
    <property type="nucleotide sequence ID" value="NZ_JAHZSS010000006.1"/>
</dbReference>
<evidence type="ECO:0000256" key="4">
    <source>
        <dbReference type="HAMAP-Rule" id="MF_02071"/>
    </source>
</evidence>
<proteinExistence type="inferred from homology"/>
<dbReference type="Pfam" id="PF05036">
    <property type="entry name" value="SPOR"/>
    <property type="match status" value="1"/>
</dbReference>
<keyword evidence="1 7" id="KW-0732">Signal</keyword>
<name>A0ABS7EFZ5_9GAMM</name>
<dbReference type="InterPro" id="IPR036908">
    <property type="entry name" value="RlpA-like_sf"/>
</dbReference>
<sequence length="305" mass="33353">MIKPAASYACLLSAILLAGCASNMSASDRYQAKRYQQLDDSAPASPVDVSQVPDAMPAYEPKSRGGNSNYKVRGKHYKVMDSADGFSELGNASWYGNKFHGHKTSNGEIYNMYAMSAAHKNLPLPSFVKVTRLDTGKQVIVRVNDRGPFHSGRIIDLSYAAAYKLDMLKLGTAKVKIEAITVTPPWQQSDPIMALLDQQAAEAKPTLPIHVAVTSQVASAFTPMLDPVVTNSTHWFIQVAATQDKQRADALVTQLSSIFEQTGRTVTEQNLHKIQLGPFADEVAADKLLEILKKGEFSSAFKVYQ</sequence>
<dbReference type="Gene3D" id="2.40.40.10">
    <property type="entry name" value="RlpA-like domain"/>
    <property type="match status" value="1"/>
</dbReference>
<organism evidence="9 10">
    <name type="scientific">Neiella holothuriorum</name>
    <dbReference type="NCBI Taxonomy" id="2870530"/>
    <lineage>
        <taxon>Bacteria</taxon>
        <taxon>Pseudomonadati</taxon>
        <taxon>Pseudomonadota</taxon>
        <taxon>Gammaproteobacteria</taxon>
        <taxon>Alteromonadales</taxon>
        <taxon>Echinimonadaceae</taxon>
        <taxon>Neiella</taxon>
    </lineage>
</organism>
<evidence type="ECO:0000256" key="6">
    <source>
        <dbReference type="SAM" id="MobiDB-lite"/>
    </source>
</evidence>
<accession>A0ABS7EFZ5</accession>
<dbReference type="InterPro" id="IPR009009">
    <property type="entry name" value="RlpA-like_DPBB"/>
</dbReference>
<comment type="function">
    <text evidence="4">Lytic transglycosylase with a strong preference for naked glycan strands that lack stem peptides.</text>
</comment>
<evidence type="ECO:0000313" key="9">
    <source>
        <dbReference type="EMBL" id="MBW8190721.1"/>
    </source>
</evidence>
<comment type="similarity">
    <text evidence="4 5">Belongs to the RlpA family.</text>
</comment>
<dbReference type="InterPro" id="IPR034718">
    <property type="entry name" value="RlpA"/>
</dbReference>
<dbReference type="Gene3D" id="3.30.70.1070">
    <property type="entry name" value="Sporulation related repeat"/>
    <property type="match status" value="1"/>
</dbReference>
<keyword evidence="4" id="KW-0472">Membrane</keyword>
<dbReference type="SUPFAM" id="SSF110997">
    <property type="entry name" value="Sporulation related repeat"/>
    <property type="match status" value="1"/>
</dbReference>
<reference evidence="9" key="1">
    <citation type="submission" date="2021-07" db="EMBL/GenBank/DDBJ databases">
        <title>Neiella marina sp. nov., isolated from the intestinal content of sea cucumber Apostichopus japonicus.</title>
        <authorList>
            <person name="Bai X."/>
        </authorList>
    </citation>
    <scope>NUCLEOTIDE SEQUENCE</scope>
    <source>
        <strain evidence="9">126</strain>
    </source>
</reference>
<dbReference type="Proteomes" id="UP001166251">
    <property type="component" value="Unassembled WGS sequence"/>
</dbReference>